<dbReference type="AlphaFoldDB" id="A0A479ZMI0"/>
<comment type="caution">
    <text evidence="1">The sequence shown here is derived from an EMBL/GenBank/DDBJ whole genome shotgun (WGS) entry which is preliminary data.</text>
</comment>
<dbReference type="EMBL" id="AASEPP010000052">
    <property type="protein sequence ID" value="EFC2248583.1"/>
    <property type="molecule type" value="Genomic_DNA"/>
</dbReference>
<dbReference type="Proteomes" id="UP000531916">
    <property type="component" value="Unassembled WGS sequence"/>
</dbReference>
<reference evidence="1 2" key="1">
    <citation type="submission" date="2019-04" db="EMBL/GenBank/DDBJ databases">
        <authorList>
            <consortium name="NARMS: The National Antimicrobial Resistance Monitoring System"/>
        </authorList>
    </citation>
    <scope>NUCLEOTIDE SEQUENCE [LARGE SCALE GENOMIC DNA]</scope>
    <source>
        <strain evidence="1 2">FSIS11919500</strain>
    </source>
</reference>
<name>A0A479ZMI0_ECOLX</name>
<protein>
    <submittedName>
        <fullName evidence="1">Uncharacterized protein</fullName>
    </submittedName>
</protein>
<organism evidence="1 2">
    <name type="scientific">Escherichia coli</name>
    <dbReference type="NCBI Taxonomy" id="562"/>
    <lineage>
        <taxon>Bacteria</taxon>
        <taxon>Pseudomonadati</taxon>
        <taxon>Pseudomonadota</taxon>
        <taxon>Gammaproteobacteria</taxon>
        <taxon>Enterobacterales</taxon>
        <taxon>Enterobacteriaceae</taxon>
        <taxon>Escherichia</taxon>
    </lineage>
</organism>
<dbReference type="RefSeq" id="WP_061317087.1">
    <property type="nucleotide sequence ID" value="NZ_BFGA01000036.1"/>
</dbReference>
<sequence length="129" mass="14646">MSVSIKIALPLFTILFVSWCAIGTPIEKSERLITNQDVSLSEEQRQLLQHMRNEMIVTDQLSESCRLVSEGKEKAALTKLQSIEWSNTGLKISKNGVHNDGIIEYFKKRLQLGSEGCDVFTQDLIRDVY</sequence>
<evidence type="ECO:0000313" key="2">
    <source>
        <dbReference type="Proteomes" id="UP000531916"/>
    </source>
</evidence>
<accession>A0A479ZMI0</accession>
<proteinExistence type="predicted"/>
<gene>
    <name evidence="1" type="ORF">E5H86_22835</name>
</gene>
<evidence type="ECO:0000313" key="1">
    <source>
        <dbReference type="EMBL" id="EFC2248583.1"/>
    </source>
</evidence>